<evidence type="ECO:0000313" key="1">
    <source>
        <dbReference type="EMBL" id="EEG57833.1"/>
    </source>
</evidence>
<dbReference type="EMBL" id="ACCJ01000005">
    <property type="protein sequence ID" value="EEG57833.1"/>
    <property type="molecule type" value="Genomic_DNA"/>
</dbReference>
<dbReference type="AlphaFoldDB" id="C0CSV7"/>
<reference evidence="1 2" key="2">
    <citation type="submission" date="2009-02" db="EMBL/GenBank/DDBJ databases">
        <title>Draft genome sequence of Clostridium asparagiforme (DSM 15981).</title>
        <authorList>
            <person name="Sudarsanam P."/>
            <person name="Ley R."/>
            <person name="Guruge J."/>
            <person name="Turnbaugh P.J."/>
            <person name="Mahowald M."/>
            <person name="Liep D."/>
            <person name="Gordon J."/>
        </authorList>
    </citation>
    <scope>NUCLEOTIDE SEQUENCE [LARGE SCALE GENOMIC DNA]</scope>
    <source>
        <strain evidence="1 2">DSM 15981</strain>
    </source>
</reference>
<dbReference type="Proteomes" id="UP000004756">
    <property type="component" value="Unassembled WGS sequence"/>
</dbReference>
<comment type="caution">
    <text evidence="1">The sequence shown here is derived from an EMBL/GenBank/DDBJ whole genome shotgun (WGS) entry which is preliminary data.</text>
</comment>
<gene>
    <name evidence="1" type="ORF">CLOSTASPAR_00051</name>
</gene>
<dbReference type="HOGENOM" id="CLU_3181848_0_0_9"/>
<accession>C0CSV7</accession>
<organism evidence="1 2">
    <name type="scientific">[Clostridium] asparagiforme DSM 15981</name>
    <dbReference type="NCBI Taxonomy" id="518636"/>
    <lineage>
        <taxon>Bacteria</taxon>
        <taxon>Bacillati</taxon>
        <taxon>Bacillota</taxon>
        <taxon>Clostridia</taxon>
        <taxon>Lachnospirales</taxon>
        <taxon>Lachnospiraceae</taxon>
        <taxon>Enterocloster</taxon>
    </lineage>
</organism>
<keyword evidence="2" id="KW-1185">Reference proteome</keyword>
<proteinExistence type="predicted"/>
<name>C0CSV7_9FIRM</name>
<protein>
    <submittedName>
        <fullName evidence="1">Uncharacterized protein</fullName>
    </submittedName>
</protein>
<evidence type="ECO:0000313" key="2">
    <source>
        <dbReference type="Proteomes" id="UP000004756"/>
    </source>
</evidence>
<reference evidence="1 2" key="1">
    <citation type="submission" date="2009-01" db="EMBL/GenBank/DDBJ databases">
        <authorList>
            <person name="Fulton L."/>
            <person name="Clifton S."/>
            <person name="Fulton B."/>
            <person name="Xu J."/>
            <person name="Minx P."/>
            <person name="Pepin K.H."/>
            <person name="Johnson M."/>
            <person name="Bhonagiri V."/>
            <person name="Nash W.E."/>
            <person name="Mardis E.R."/>
            <person name="Wilson R.K."/>
        </authorList>
    </citation>
    <scope>NUCLEOTIDE SEQUENCE [LARGE SCALE GENOMIC DNA]</scope>
    <source>
        <strain evidence="1 2">DSM 15981</strain>
    </source>
</reference>
<sequence>MSGFNDNLNHRRSLPTLVCVLKMLAEPAGMPQNAALNTYAEGTFRR</sequence>